<dbReference type="PRINTS" id="PR00368">
    <property type="entry name" value="FADPNR"/>
</dbReference>
<keyword evidence="7" id="KW-0560">Oxidoreductase</keyword>
<dbReference type="SUPFAM" id="SSF55424">
    <property type="entry name" value="FAD/NAD-linked reductases, dimerisation (C-terminal) domain"/>
    <property type="match status" value="1"/>
</dbReference>
<dbReference type="InterPro" id="IPR023753">
    <property type="entry name" value="FAD/NAD-binding_dom"/>
</dbReference>
<evidence type="ECO:0000256" key="1">
    <source>
        <dbReference type="ARBA" id="ARBA00001974"/>
    </source>
</evidence>
<dbReference type="Pfam" id="PF00355">
    <property type="entry name" value="Rieske"/>
    <property type="match status" value="1"/>
</dbReference>
<evidence type="ECO:0000259" key="10">
    <source>
        <dbReference type="PROSITE" id="PS51296"/>
    </source>
</evidence>
<dbReference type="PANTHER" id="PTHR43557">
    <property type="entry name" value="APOPTOSIS-INDUCING FACTOR 1"/>
    <property type="match status" value="1"/>
</dbReference>
<reference evidence="11" key="1">
    <citation type="submission" date="2023-06" db="EMBL/GenBank/DDBJ databases">
        <title>Genomic analysis of the entomopathogenic nematode Steinernema hermaphroditum.</title>
        <authorList>
            <person name="Schwarz E.M."/>
            <person name="Heppert J.K."/>
            <person name="Baniya A."/>
            <person name="Schwartz H.T."/>
            <person name="Tan C.-H."/>
            <person name="Antoshechkin I."/>
            <person name="Sternberg P.W."/>
            <person name="Goodrich-Blair H."/>
            <person name="Dillman A.R."/>
        </authorList>
    </citation>
    <scope>NUCLEOTIDE SEQUENCE</scope>
    <source>
        <strain evidence="11">PS9179</strain>
        <tissue evidence="11">Whole animal</tissue>
    </source>
</reference>
<keyword evidence="12" id="KW-1185">Reference proteome</keyword>
<evidence type="ECO:0000256" key="7">
    <source>
        <dbReference type="ARBA" id="ARBA00023002"/>
    </source>
</evidence>
<evidence type="ECO:0000256" key="5">
    <source>
        <dbReference type="ARBA" id="ARBA00022723"/>
    </source>
</evidence>
<dbReference type="EMBL" id="JAUCMV010000003">
    <property type="protein sequence ID" value="KAK0411257.1"/>
    <property type="molecule type" value="Genomic_DNA"/>
</dbReference>
<evidence type="ECO:0000256" key="3">
    <source>
        <dbReference type="ARBA" id="ARBA00022630"/>
    </source>
</evidence>
<dbReference type="PANTHER" id="PTHR43557:SF2">
    <property type="entry name" value="RIESKE DOMAIN-CONTAINING PROTEIN-RELATED"/>
    <property type="match status" value="1"/>
</dbReference>
<dbReference type="InterPro" id="IPR017941">
    <property type="entry name" value="Rieske_2Fe-2S"/>
</dbReference>
<keyword evidence="9" id="KW-0411">Iron-sulfur</keyword>
<dbReference type="InterPro" id="IPR016156">
    <property type="entry name" value="FAD/NAD-linked_Rdtase_dimer_sf"/>
</dbReference>
<organism evidence="11 12">
    <name type="scientific">Steinernema hermaphroditum</name>
    <dbReference type="NCBI Taxonomy" id="289476"/>
    <lineage>
        <taxon>Eukaryota</taxon>
        <taxon>Metazoa</taxon>
        <taxon>Ecdysozoa</taxon>
        <taxon>Nematoda</taxon>
        <taxon>Chromadorea</taxon>
        <taxon>Rhabditida</taxon>
        <taxon>Tylenchina</taxon>
        <taxon>Panagrolaimomorpha</taxon>
        <taxon>Strongyloidoidea</taxon>
        <taxon>Steinernematidae</taxon>
        <taxon>Steinernema</taxon>
    </lineage>
</organism>
<keyword evidence="5" id="KW-0479">Metal-binding</keyword>
<dbReference type="SUPFAM" id="SSF50022">
    <property type="entry name" value="ISP domain"/>
    <property type="match status" value="1"/>
</dbReference>
<dbReference type="SUPFAM" id="SSF51905">
    <property type="entry name" value="FAD/NAD(P)-binding domain"/>
    <property type="match status" value="1"/>
</dbReference>
<dbReference type="Gene3D" id="2.102.10.10">
    <property type="entry name" value="Rieske [2Fe-2S] iron-sulphur domain"/>
    <property type="match status" value="1"/>
</dbReference>
<gene>
    <name evidence="11" type="ORF">QR680_005565</name>
</gene>
<name>A0AA39LVL0_9BILA</name>
<dbReference type="InterPro" id="IPR036922">
    <property type="entry name" value="Rieske_2Fe-2S_sf"/>
</dbReference>
<dbReference type="AlphaFoldDB" id="A0AA39LVL0"/>
<proteinExistence type="inferred from homology"/>
<dbReference type="Pfam" id="PF07992">
    <property type="entry name" value="Pyr_redox_2"/>
    <property type="match status" value="1"/>
</dbReference>
<sequence length="558" mass="61136">MGSISKSIKDSWFDERKPTVEAAQDVPGKTTDSGLLEVPLCKTTDLRNGEMKEFEIEGACVLLVKDKGEFAAIGGKCPHYGASLANGVYSNGKVRCPLHGACFSTESGDIEDFPGLDCVPKYQTKIVDDEVRFVAPRGLSNKRVRGMATVSSSARAPVVIVGGGPSGQICAESMRQEGYRGRILIISADRFLPYDRVQLTKRIRAKHEDIQLREWSFYEEHGIEIRLETSVGEVSTEEKFVKLRGSGEKIVYSKLVIAVGGRARKLEVPGSGLEGVRYIRNLEDNRNLAARAKHVVVIGASFVGLESAAMLAPEAQSVTVICNDSAPLRRTMGAIAGKTILELFKVNGVKIEVNASVVALEGKHGRVSKVVLADGRRLEVDLVIVGIGMVPNTEFLKGTGIQLDSRGFIPVNEKMEAVGVKDVFAIGDVCAFPLRWFTSSDKRVNVQHYQIAQRQGKTAGGVIAGKPQRIQTVPFFWTVLFKTGFRFTGFAETMDDCIVKEYDGGYNMYIFKDNHLVAVSSMGPKAQSVPFTEIFSKCIIVTKEEVKMNNTNDWSHLL</sequence>
<evidence type="ECO:0000313" key="11">
    <source>
        <dbReference type="EMBL" id="KAK0411257.1"/>
    </source>
</evidence>
<dbReference type="InterPro" id="IPR036188">
    <property type="entry name" value="FAD/NAD-bd_sf"/>
</dbReference>
<dbReference type="PRINTS" id="PR00469">
    <property type="entry name" value="PNDRDTASEII"/>
</dbReference>
<keyword evidence="8" id="KW-0408">Iron</keyword>
<dbReference type="InterPro" id="IPR050446">
    <property type="entry name" value="FAD-oxidoreductase/Apoptosis"/>
</dbReference>
<evidence type="ECO:0000256" key="6">
    <source>
        <dbReference type="ARBA" id="ARBA00022827"/>
    </source>
</evidence>
<dbReference type="CDD" id="cd03478">
    <property type="entry name" value="Rieske_AIFL_N"/>
    <property type="match status" value="1"/>
</dbReference>
<protein>
    <recommendedName>
        <fullName evidence="10">Rieske domain-containing protein</fullName>
    </recommendedName>
</protein>
<dbReference type="Proteomes" id="UP001175271">
    <property type="component" value="Unassembled WGS sequence"/>
</dbReference>
<dbReference type="GO" id="GO:0005737">
    <property type="term" value="C:cytoplasm"/>
    <property type="evidence" value="ECO:0007669"/>
    <property type="project" value="TreeGrafter"/>
</dbReference>
<comment type="caution">
    <text evidence="11">The sequence shown here is derived from an EMBL/GenBank/DDBJ whole genome shotgun (WGS) entry which is preliminary data.</text>
</comment>
<evidence type="ECO:0000256" key="8">
    <source>
        <dbReference type="ARBA" id="ARBA00023004"/>
    </source>
</evidence>
<keyword evidence="6" id="KW-0274">FAD</keyword>
<dbReference type="GO" id="GO:0046872">
    <property type="term" value="F:metal ion binding"/>
    <property type="evidence" value="ECO:0007669"/>
    <property type="project" value="UniProtKB-KW"/>
</dbReference>
<feature type="domain" description="Rieske" evidence="10">
    <location>
        <begin position="38"/>
        <end position="133"/>
    </location>
</feature>
<evidence type="ECO:0000256" key="4">
    <source>
        <dbReference type="ARBA" id="ARBA00022714"/>
    </source>
</evidence>
<dbReference type="FunFam" id="2.102.10.10:FF:000003">
    <property type="entry name" value="apoptosis-inducing factor 3 isoform X2"/>
    <property type="match status" value="1"/>
</dbReference>
<evidence type="ECO:0000313" key="12">
    <source>
        <dbReference type="Proteomes" id="UP001175271"/>
    </source>
</evidence>
<dbReference type="GO" id="GO:0016651">
    <property type="term" value="F:oxidoreductase activity, acting on NAD(P)H"/>
    <property type="evidence" value="ECO:0007669"/>
    <property type="project" value="TreeGrafter"/>
</dbReference>
<accession>A0AA39LVL0</accession>
<evidence type="ECO:0000256" key="9">
    <source>
        <dbReference type="ARBA" id="ARBA00023014"/>
    </source>
</evidence>
<dbReference type="GO" id="GO:0051537">
    <property type="term" value="F:2 iron, 2 sulfur cluster binding"/>
    <property type="evidence" value="ECO:0007669"/>
    <property type="project" value="UniProtKB-KW"/>
</dbReference>
<dbReference type="PROSITE" id="PS51296">
    <property type="entry name" value="RIESKE"/>
    <property type="match status" value="1"/>
</dbReference>
<evidence type="ECO:0000256" key="2">
    <source>
        <dbReference type="ARBA" id="ARBA00006442"/>
    </source>
</evidence>
<keyword evidence="4" id="KW-0001">2Fe-2S</keyword>
<keyword evidence="3" id="KW-0285">Flavoprotein</keyword>
<comment type="cofactor">
    <cofactor evidence="1">
        <name>FAD</name>
        <dbReference type="ChEBI" id="CHEBI:57692"/>
    </cofactor>
</comment>
<comment type="similarity">
    <text evidence="2">Belongs to the FAD-dependent oxidoreductase family.</text>
</comment>
<dbReference type="Gene3D" id="3.50.50.60">
    <property type="entry name" value="FAD/NAD(P)-binding domain"/>
    <property type="match status" value="2"/>
</dbReference>